<reference evidence="2" key="1">
    <citation type="journal article" date="2020" name="Nat. Commun.">
        <title>Large-scale genome sequencing of mycorrhizal fungi provides insights into the early evolution of symbiotic traits.</title>
        <authorList>
            <person name="Miyauchi S."/>
            <person name="Kiss E."/>
            <person name="Kuo A."/>
            <person name="Drula E."/>
            <person name="Kohler A."/>
            <person name="Sanchez-Garcia M."/>
            <person name="Morin E."/>
            <person name="Andreopoulos B."/>
            <person name="Barry K.W."/>
            <person name="Bonito G."/>
            <person name="Buee M."/>
            <person name="Carver A."/>
            <person name="Chen C."/>
            <person name="Cichocki N."/>
            <person name="Clum A."/>
            <person name="Culley D."/>
            <person name="Crous P.W."/>
            <person name="Fauchery L."/>
            <person name="Girlanda M."/>
            <person name="Hayes R.D."/>
            <person name="Keri Z."/>
            <person name="LaButti K."/>
            <person name="Lipzen A."/>
            <person name="Lombard V."/>
            <person name="Magnuson J."/>
            <person name="Maillard F."/>
            <person name="Murat C."/>
            <person name="Nolan M."/>
            <person name="Ohm R.A."/>
            <person name="Pangilinan J."/>
            <person name="Pereira M.F."/>
            <person name="Perotto S."/>
            <person name="Peter M."/>
            <person name="Pfister S."/>
            <person name="Riley R."/>
            <person name="Sitrit Y."/>
            <person name="Stielow J.B."/>
            <person name="Szollosi G."/>
            <person name="Zifcakova L."/>
            <person name="Stursova M."/>
            <person name="Spatafora J.W."/>
            <person name="Tedersoo L."/>
            <person name="Vaario L.M."/>
            <person name="Yamada A."/>
            <person name="Yan M."/>
            <person name="Wang P."/>
            <person name="Xu J."/>
            <person name="Bruns T."/>
            <person name="Baldrian P."/>
            <person name="Vilgalys R."/>
            <person name="Dunand C."/>
            <person name="Henrissat B."/>
            <person name="Grigoriev I.V."/>
            <person name="Hibbett D."/>
            <person name="Nagy L.G."/>
            <person name="Martin F.M."/>
        </authorList>
    </citation>
    <scope>NUCLEOTIDE SEQUENCE</scope>
    <source>
        <strain evidence="2">UH-Tt-Lm1</strain>
    </source>
</reference>
<protein>
    <submittedName>
        <fullName evidence="2">Thioredoxin-like protein</fullName>
    </submittedName>
</protein>
<dbReference type="EMBL" id="WIUZ02000002">
    <property type="protein sequence ID" value="KAF9791013.1"/>
    <property type="molecule type" value="Genomic_DNA"/>
</dbReference>
<dbReference type="SUPFAM" id="SSF52833">
    <property type="entry name" value="Thioredoxin-like"/>
    <property type="match status" value="1"/>
</dbReference>
<dbReference type="Pfam" id="PF01323">
    <property type="entry name" value="DSBA"/>
    <property type="match status" value="1"/>
</dbReference>
<sequence length="242" mass="26816">MASKQVNLTVIYDLNCPFCYIGQKDIFSAIDEVTKQYNTLHFQVEFRPYVLHPSIKPGQPQDRATYCTNAFGQERAAACRKKFLERSKDVGLEVKDGGILVNTDRAHRLAYRAWKKGGQSLQQTVLSNLFHALIVDHKDISNVEILSEIAKASCLMGKDEATTYLNSDEDVQAVEDQIEGVRKGGISGVPVLIIEGKWAISGGQTRDVYLQVFKKLANCKAFINNTCSPESTAKALSAKIVV</sequence>
<name>A0A9P6LB97_9AGAM</name>
<evidence type="ECO:0000313" key="2">
    <source>
        <dbReference type="EMBL" id="KAF9791013.1"/>
    </source>
</evidence>
<evidence type="ECO:0000313" key="3">
    <source>
        <dbReference type="Proteomes" id="UP000736335"/>
    </source>
</evidence>
<comment type="caution">
    <text evidence="2">The sequence shown here is derived from an EMBL/GenBank/DDBJ whole genome shotgun (WGS) entry which is preliminary data.</text>
</comment>
<dbReference type="GO" id="GO:0016491">
    <property type="term" value="F:oxidoreductase activity"/>
    <property type="evidence" value="ECO:0007669"/>
    <property type="project" value="InterPro"/>
</dbReference>
<dbReference type="Gene3D" id="3.40.30.10">
    <property type="entry name" value="Glutaredoxin"/>
    <property type="match status" value="1"/>
</dbReference>
<keyword evidence="3" id="KW-1185">Reference proteome</keyword>
<feature type="domain" description="DSBA-like thioredoxin" evidence="1">
    <location>
        <begin position="10"/>
        <end position="209"/>
    </location>
</feature>
<dbReference type="Proteomes" id="UP000736335">
    <property type="component" value="Unassembled WGS sequence"/>
</dbReference>
<evidence type="ECO:0000259" key="1">
    <source>
        <dbReference type="Pfam" id="PF01323"/>
    </source>
</evidence>
<dbReference type="PANTHER" id="PTHR13887:SF41">
    <property type="entry name" value="THIOREDOXIN SUPERFAMILY PROTEIN"/>
    <property type="match status" value="1"/>
</dbReference>
<dbReference type="InterPro" id="IPR001853">
    <property type="entry name" value="DSBA-like_thioredoxin_dom"/>
</dbReference>
<organism evidence="2 3">
    <name type="scientific">Thelephora terrestris</name>
    <dbReference type="NCBI Taxonomy" id="56493"/>
    <lineage>
        <taxon>Eukaryota</taxon>
        <taxon>Fungi</taxon>
        <taxon>Dikarya</taxon>
        <taxon>Basidiomycota</taxon>
        <taxon>Agaricomycotina</taxon>
        <taxon>Agaricomycetes</taxon>
        <taxon>Thelephorales</taxon>
        <taxon>Thelephoraceae</taxon>
        <taxon>Thelephora</taxon>
    </lineage>
</organism>
<reference evidence="2" key="2">
    <citation type="submission" date="2020-11" db="EMBL/GenBank/DDBJ databases">
        <authorList>
            <consortium name="DOE Joint Genome Institute"/>
            <person name="Kuo A."/>
            <person name="Miyauchi S."/>
            <person name="Kiss E."/>
            <person name="Drula E."/>
            <person name="Kohler A."/>
            <person name="Sanchez-Garcia M."/>
            <person name="Andreopoulos B."/>
            <person name="Barry K.W."/>
            <person name="Bonito G."/>
            <person name="Buee M."/>
            <person name="Carver A."/>
            <person name="Chen C."/>
            <person name="Cichocki N."/>
            <person name="Clum A."/>
            <person name="Culley D."/>
            <person name="Crous P.W."/>
            <person name="Fauchery L."/>
            <person name="Girlanda M."/>
            <person name="Hayes R."/>
            <person name="Keri Z."/>
            <person name="Labutti K."/>
            <person name="Lipzen A."/>
            <person name="Lombard V."/>
            <person name="Magnuson J."/>
            <person name="Maillard F."/>
            <person name="Morin E."/>
            <person name="Murat C."/>
            <person name="Nolan M."/>
            <person name="Ohm R."/>
            <person name="Pangilinan J."/>
            <person name="Pereira M."/>
            <person name="Perotto S."/>
            <person name="Peter M."/>
            <person name="Riley R."/>
            <person name="Sitrit Y."/>
            <person name="Stielow B."/>
            <person name="Szollosi G."/>
            <person name="Zifcakova L."/>
            <person name="Stursova M."/>
            <person name="Spatafora J.W."/>
            <person name="Tedersoo L."/>
            <person name="Vaario L.-M."/>
            <person name="Yamada A."/>
            <person name="Yan M."/>
            <person name="Wang P."/>
            <person name="Xu J."/>
            <person name="Bruns T."/>
            <person name="Baldrian P."/>
            <person name="Vilgalys R."/>
            <person name="Henrissat B."/>
            <person name="Grigoriev I.V."/>
            <person name="Hibbett D."/>
            <person name="Nagy L.G."/>
            <person name="Martin F.M."/>
        </authorList>
    </citation>
    <scope>NUCLEOTIDE SEQUENCE</scope>
    <source>
        <strain evidence="2">UH-Tt-Lm1</strain>
    </source>
</reference>
<accession>A0A9P6LB97</accession>
<gene>
    <name evidence="2" type="ORF">BJ322DRAFT_421442</name>
</gene>
<dbReference type="AlphaFoldDB" id="A0A9P6LB97"/>
<dbReference type="OrthoDB" id="1930760at2759"/>
<dbReference type="PANTHER" id="PTHR13887">
    <property type="entry name" value="GLUTATHIONE S-TRANSFERASE KAPPA"/>
    <property type="match status" value="1"/>
</dbReference>
<proteinExistence type="predicted"/>
<dbReference type="InterPro" id="IPR036249">
    <property type="entry name" value="Thioredoxin-like_sf"/>
</dbReference>